<dbReference type="Proteomes" id="UP000264313">
    <property type="component" value="Unassembled WGS sequence"/>
</dbReference>
<sequence>MVKRFLLGIIVVLFASCDSGHQYKTLSPNANVVVLGDSLTYGTGAADGEDYVSLLSADTGWKITNAGVPGNTSADG</sequence>
<dbReference type="Gene3D" id="3.40.50.1110">
    <property type="entry name" value="SGNH hydrolase"/>
    <property type="match status" value="1"/>
</dbReference>
<reference evidence="1 2" key="1">
    <citation type="journal article" date="2018" name="Nat. Biotechnol.">
        <title>A standardized bacterial taxonomy based on genome phylogeny substantially revises the tree of life.</title>
        <authorList>
            <person name="Parks D.H."/>
            <person name="Chuvochina M."/>
            <person name="Waite D.W."/>
            <person name="Rinke C."/>
            <person name="Skarshewski A."/>
            <person name="Chaumeil P.A."/>
            <person name="Hugenholtz P."/>
        </authorList>
    </citation>
    <scope>NUCLEOTIDE SEQUENCE [LARGE SCALE GENOMIC DNA]</scope>
    <source>
        <strain evidence="1">UBA9958</strain>
    </source>
</reference>
<dbReference type="AlphaFoldDB" id="A0A351R988"/>
<dbReference type="SUPFAM" id="SSF52266">
    <property type="entry name" value="SGNH hydrolase"/>
    <property type="match status" value="1"/>
</dbReference>
<gene>
    <name evidence="1" type="ORF">DCW48_02805</name>
</gene>
<name>A0A351R988_9PROT</name>
<protein>
    <submittedName>
        <fullName evidence="1">Arylesterase</fullName>
    </submittedName>
</protein>
<dbReference type="InterPro" id="IPR036514">
    <property type="entry name" value="SGNH_hydro_sf"/>
</dbReference>
<evidence type="ECO:0000313" key="1">
    <source>
        <dbReference type="EMBL" id="HBA08609.1"/>
    </source>
</evidence>
<comment type="caution">
    <text evidence="1">The sequence shown here is derived from an EMBL/GenBank/DDBJ whole genome shotgun (WGS) entry which is preliminary data.</text>
</comment>
<evidence type="ECO:0000313" key="2">
    <source>
        <dbReference type="Proteomes" id="UP000264313"/>
    </source>
</evidence>
<dbReference type="GO" id="GO:0016788">
    <property type="term" value="F:hydrolase activity, acting on ester bonds"/>
    <property type="evidence" value="ECO:0007669"/>
    <property type="project" value="UniProtKB-ARBA"/>
</dbReference>
<proteinExistence type="predicted"/>
<accession>A0A351R988</accession>
<dbReference type="STRING" id="1132855.GCA_000384255_01406"/>
<dbReference type="PROSITE" id="PS51257">
    <property type="entry name" value="PROKAR_LIPOPROTEIN"/>
    <property type="match status" value="1"/>
</dbReference>
<organism evidence="1 2">
    <name type="scientific">Methylotenera mobilis</name>
    <dbReference type="NCBI Taxonomy" id="359408"/>
    <lineage>
        <taxon>Bacteria</taxon>
        <taxon>Pseudomonadati</taxon>
        <taxon>Pseudomonadota</taxon>
        <taxon>Betaproteobacteria</taxon>
        <taxon>Nitrosomonadales</taxon>
        <taxon>Methylophilaceae</taxon>
        <taxon>Methylotenera</taxon>
    </lineage>
</organism>
<feature type="non-terminal residue" evidence="1">
    <location>
        <position position="76"/>
    </location>
</feature>
<dbReference type="EMBL" id="DNAA01000064">
    <property type="protein sequence ID" value="HBA08609.1"/>
    <property type="molecule type" value="Genomic_DNA"/>
</dbReference>